<reference evidence="4" key="1">
    <citation type="submission" date="2022-12" db="EMBL/GenBank/DDBJ databases">
        <title>Draft genome assemblies for two species of Escallonia (Escalloniales).</title>
        <authorList>
            <person name="Chanderbali A."/>
            <person name="Dervinis C."/>
            <person name="Anghel I."/>
            <person name="Soltis D."/>
            <person name="Soltis P."/>
            <person name="Zapata F."/>
        </authorList>
    </citation>
    <scope>NUCLEOTIDE SEQUENCE</scope>
    <source>
        <strain evidence="4">UCBG64.0493</strain>
        <tissue evidence="4">Leaf</tissue>
    </source>
</reference>
<keyword evidence="2" id="KW-0812">Transmembrane</keyword>
<feature type="region of interest" description="Disordered" evidence="1">
    <location>
        <begin position="115"/>
        <end position="139"/>
    </location>
</feature>
<name>A0AA88WZ36_9ASTE</name>
<dbReference type="InterPro" id="IPR006598">
    <property type="entry name" value="CAP10"/>
</dbReference>
<proteinExistence type="predicted"/>
<evidence type="ECO:0000313" key="5">
    <source>
        <dbReference type="Proteomes" id="UP001188597"/>
    </source>
</evidence>
<dbReference type="EMBL" id="JAVXUP010000389">
    <property type="protein sequence ID" value="KAK3029225.1"/>
    <property type="molecule type" value="Genomic_DNA"/>
</dbReference>
<organism evidence="4 5">
    <name type="scientific">Escallonia herrerae</name>
    <dbReference type="NCBI Taxonomy" id="1293975"/>
    <lineage>
        <taxon>Eukaryota</taxon>
        <taxon>Viridiplantae</taxon>
        <taxon>Streptophyta</taxon>
        <taxon>Embryophyta</taxon>
        <taxon>Tracheophyta</taxon>
        <taxon>Spermatophyta</taxon>
        <taxon>Magnoliopsida</taxon>
        <taxon>eudicotyledons</taxon>
        <taxon>Gunneridae</taxon>
        <taxon>Pentapetalae</taxon>
        <taxon>asterids</taxon>
        <taxon>campanulids</taxon>
        <taxon>Escalloniales</taxon>
        <taxon>Escalloniaceae</taxon>
        <taxon>Escallonia</taxon>
    </lineage>
</organism>
<protein>
    <recommendedName>
        <fullName evidence="3">Glycosyl transferase CAP10 domain-containing protein</fullName>
    </recommendedName>
</protein>
<evidence type="ECO:0000256" key="2">
    <source>
        <dbReference type="SAM" id="Phobius"/>
    </source>
</evidence>
<feature type="domain" description="Glycosyl transferase CAP10" evidence="3">
    <location>
        <begin position="194"/>
        <end position="264"/>
    </location>
</feature>
<gene>
    <name evidence="4" type="ORF">RJ639_039305</name>
</gene>
<comment type="caution">
    <text evidence="4">The sequence shown here is derived from an EMBL/GenBank/DDBJ whole genome shotgun (WGS) entry which is preliminary data.</text>
</comment>
<accession>A0AA88WZ36</accession>
<keyword evidence="5" id="KW-1185">Reference proteome</keyword>
<dbReference type="AlphaFoldDB" id="A0AA88WZ36"/>
<feature type="transmembrane region" description="Helical" evidence="2">
    <location>
        <begin position="20"/>
        <end position="41"/>
    </location>
</feature>
<dbReference type="Proteomes" id="UP001188597">
    <property type="component" value="Unassembled WGS sequence"/>
</dbReference>
<evidence type="ECO:0000256" key="1">
    <source>
        <dbReference type="SAM" id="MobiDB-lite"/>
    </source>
</evidence>
<feature type="compositionally biased region" description="Acidic residues" evidence="1">
    <location>
        <begin position="118"/>
        <end position="139"/>
    </location>
</feature>
<sequence>MELTKFFSKSSVKAPKKGPLTTATFLLVVIFIAAYTATSWLDVLTVPLVMPCLISQNALHNALGHEPQQQYEYPASLISQVSGEERCFGGENVTEAPPIFHYCGDDETLDVVVLLSGDDGDDNGGDNEDEEEEEEEGDRDVEEVMMIPIDTIEGNEIFFAEAVSKIKEGMKEVMISRDTCEGDDMVFPEAVTEILKKPPILAIGAVEVCLETLARYVTGVEKDSEMESMVKSPADTGPCTMPPPYQPEALGSFVERKSKSYKASRDVGNKWECRRVLN</sequence>
<evidence type="ECO:0000259" key="3">
    <source>
        <dbReference type="Pfam" id="PF05686"/>
    </source>
</evidence>
<dbReference type="Pfam" id="PF05686">
    <property type="entry name" value="Glyco_transf_90"/>
    <property type="match status" value="1"/>
</dbReference>
<keyword evidence="2" id="KW-1133">Transmembrane helix</keyword>
<keyword evidence="2" id="KW-0472">Membrane</keyword>
<evidence type="ECO:0000313" key="4">
    <source>
        <dbReference type="EMBL" id="KAK3029225.1"/>
    </source>
</evidence>